<keyword evidence="14" id="KW-1185">Reference proteome</keyword>
<feature type="binding site" evidence="10">
    <location>
        <position position="174"/>
    </location>
    <ligand>
        <name>substrate</name>
    </ligand>
</feature>
<keyword evidence="8" id="KW-0479">Metal-binding</keyword>
<dbReference type="GO" id="GO:0004797">
    <property type="term" value="F:thymidine kinase activity"/>
    <property type="evidence" value="ECO:0007669"/>
    <property type="project" value="UniProtKB-UniRule"/>
</dbReference>
<dbReference type="Proteomes" id="UP000001491">
    <property type="component" value="Chromosome"/>
</dbReference>
<dbReference type="EC" id="2.7.1.21" evidence="2 8"/>
<evidence type="ECO:0000256" key="10">
    <source>
        <dbReference type="PIRSR" id="PIRSR035805-2"/>
    </source>
</evidence>
<feature type="active site" description="Proton acceptor" evidence="8 9">
    <location>
        <position position="90"/>
    </location>
</feature>
<dbReference type="AlphaFoldDB" id="C5J7C4"/>
<evidence type="ECO:0000256" key="5">
    <source>
        <dbReference type="ARBA" id="ARBA00022741"/>
    </source>
</evidence>
<dbReference type="GO" id="GO:0008270">
    <property type="term" value="F:zinc ion binding"/>
    <property type="evidence" value="ECO:0007669"/>
    <property type="project" value="UniProtKB-UniRule"/>
</dbReference>
<organism evidence="13 14">
    <name type="scientific">Mesomycoplasma conjunctivae (strain ATCC 25834 / NCTC 10147 / HRC/581)</name>
    <name type="common">Mycoplasma conjunctivae</name>
    <dbReference type="NCBI Taxonomy" id="572263"/>
    <lineage>
        <taxon>Bacteria</taxon>
        <taxon>Bacillati</taxon>
        <taxon>Mycoplasmatota</taxon>
        <taxon>Mycoplasmoidales</taxon>
        <taxon>Metamycoplasmataceae</taxon>
        <taxon>Mesomycoplasma</taxon>
    </lineage>
</organism>
<feature type="binding site" evidence="8">
    <location>
        <begin position="15"/>
        <end position="22"/>
    </location>
    <ligand>
        <name>ATP</name>
        <dbReference type="ChEBI" id="CHEBI:30616"/>
    </ligand>
</feature>
<dbReference type="PROSITE" id="PS00603">
    <property type="entry name" value="TK_CELLULAR_TYPE"/>
    <property type="match status" value="1"/>
</dbReference>
<comment type="subunit">
    <text evidence="8">Homotetramer.</text>
</comment>
<dbReference type="Gene3D" id="3.30.60.20">
    <property type="match status" value="1"/>
</dbReference>
<dbReference type="InterPro" id="IPR027417">
    <property type="entry name" value="P-loop_NTPase"/>
</dbReference>
<comment type="similarity">
    <text evidence="1 8 12">Belongs to the thymidine kinase family.</text>
</comment>
<evidence type="ECO:0000256" key="8">
    <source>
        <dbReference type="HAMAP-Rule" id="MF_00124"/>
    </source>
</evidence>
<reference evidence="14" key="1">
    <citation type="journal article" date="2009" name="BMC Bioinformatics">
        <title>The Mycoplasma conjunctivae genome sequencing, annotation and analysis.</title>
        <authorList>
            <person name="Calderon-Copete S.P."/>
            <person name="Wigger G."/>
            <person name="Wunderlin C."/>
            <person name="Schmidheini T."/>
            <person name="Frey J."/>
            <person name="Quail M.A."/>
            <person name="Falquet L."/>
        </authorList>
    </citation>
    <scope>NUCLEOTIDE SEQUENCE [LARGE SCALE GENOMIC DNA]</scope>
    <source>
        <strain evidence="14">ATCC 25834 / NCTC 10147 / HRC/581</strain>
    </source>
</reference>
<sequence>MYKKFFEGIIEVITGPMFSGKSDELIKRVRTLSYANINTLVVKPKIDDRWTTHEIVSRSGARIPTFNVQDTQEIKALFEQGDYQAIAVDEIQFFENEIIKYLDDLANKGIRVIASGLDQDYARNPFGPLPQLMALAESVTKLQAICNICKRAATTSARIINSKEQTFIGDSEEYQARCRACHGKKKK</sequence>
<dbReference type="NCBIfam" id="NF003296">
    <property type="entry name" value="PRK04296.1-1"/>
    <property type="match status" value="1"/>
</dbReference>
<evidence type="ECO:0000256" key="3">
    <source>
        <dbReference type="ARBA" id="ARBA00022634"/>
    </source>
</evidence>
<evidence type="ECO:0000256" key="4">
    <source>
        <dbReference type="ARBA" id="ARBA00022679"/>
    </source>
</evidence>
<evidence type="ECO:0000313" key="13">
    <source>
        <dbReference type="EMBL" id="CAT05387.1"/>
    </source>
</evidence>
<dbReference type="SUPFAM" id="SSF52540">
    <property type="entry name" value="P-loop containing nucleoside triphosphate hydrolases"/>
    <property type="match status" value="1"/>
</dbReference>
<proteinExistence type="inferred from homology"/>
<dbReference type="PANTHER" id="PTHR11441">
    <property type="entry name" value="THYMIDINE KINASE"/>
    <property type="match status" value="1"/>
</dbReference>
<name>C5J7C4_MESCH</name>
<evidence type="ECO:0000256" key="11">
    <source>
        <dbReference type="RuleBase" id="RU000544"/>
    </source>
</evidence>
<evidence type="ECO:0000256" key="7">
    <source>
        <dbReference type="ARBA" id="ARBA00022840"/>
    </source>
</evidence>
<evidence type="ECO:0000256" key="2">
    <source>
        <dbReference type="ARBA" id="ARBA00012118"/>
    </source>
</evidence>
<evidence type="ECO:0000256" key="12">
    <source>
        <dbReference type="RuleBase" id="RU004165"/>
    </source>
</evidence>
<feature type="binding site" evidence="8">
    <location>
        <position position="149"/>
    </location>
    <ligand>
        <name>Zn(2+)</name>
        <dbReference type="ChEBI" id="CHEBI:29105"/>
    </ligand>
</feature>
<keyword evidence="3 8" id="KW-0237">DNA synthesis</keyword>
<evidence type="ECO:0000313" key="14">
    <source>
        <dbReference type="Proteomes" id="UP000001491"/>
    </source>
</evidence>
<dbReference type="GO" id="GO:0071897">
    <property type="term" value="P:DNA biosynthetic process"/>
    <property type="evidence" value="ECO:0007669"/>
    <property type="project" value="UniProtKB-KW"/>
</dbReference>
<dbReference type="PANTHER" id="PTHR11441:SF0">
    <property type="entry name" value="THYMIDINE KINASE, CYTOSOLIC"/>
    <property type="match status" value="1"/>
</dbReference>
<dbReference type="KEGG" id="mco:MCJ_007010"/>
<evidence type="ECO:0000256" key="6">
    <source>
        <dbReference type="ARBA" id="ARBA00022777"/>
    </source>
</evidence>
<evidence type="ECO:0000256" key="9">
    <source>
        <dbReference type="PIRSR" id="PIRSR035805-1"/>
    </source>
</evidence>
<comment type="catalytic activity">
    <reaction evidence="8 11">
        <text>thymidine + ATP = dTMP + ADP + H(+)</text>
        <dbReference type="Rhea" id="RHEA:19129"/>
        <dbReference type="ChEBI" id="CHEBI:15378"/>
        <dbReference type="ChEBI" id="CHEBI:17748"/>
        <dbReference type="ChEBI" id="CHEBI:30616"/>
        <dbReference type="ChEBI" id="CHEBI:63528"/>
        <dbReference type="ChEBI" id="CHEBI:456216"/>
        <dbReference type="EC" id="2.7.1.21"/>
    </reaction>
</comment>
<dbReference type="GO" id="GO:0005524">
    <property type="term" value="F:ATP binding"/>
    <property type="evidence" value="ECO:0007669"/>
    <property type="project" value="UniProtKB-UniRule"/>
</dbReference>
<keyword evidence="7 8" id="KW-0067">ATP-binding</keyword>
<evidence type="ECO:0000256" key="1">
    <source>
        <dbReference type="ARBA" id="ARBA00007587"/>
    </source>
</evidence>
<dbReference type="GO" id="GO:0046104">
    <property type="term" value="P:thymidine metabolic process"/>
    <property type="evidence" value="ECO:0007669"/>
    <property type="project" value="TreeGrafter"/>
</dbReference>
<feature type="binding site" evidence="8">
    <location>
        <position position="178"/>
    </location>
    <ligand>
        <name>Zn(2+)</name>
        <dbReference type="ChEBI" id="CHEBI:29105"/>
    </ligand>
</feature>
<dbReference type="InterPro" id="IPR001267">
    <property type="entry name" value="Thymidine_kinase"/>
</dbReference>
<dbReference type="eggNOG" id="COG1435">
    <property type="taxonomic scope" value="Bacteria"/>
</dbReference>
<feature type="binding site" evidence="8">
    <location>
        <position position="181"/>
    </location>
    <ligand>
        <name>Zn(2+)</name>
        <dbReference type="ChEBI" id="CHEBI:29105"/>
    </ligand>
</feature>
<keyword evidence="4 8" id="KW-0808">Transferase</keyword>
<protein>
    <recommendedName>
        <fullName evidence="2 8">Thymidine kinase</fullName>
        <ecNumber evidence="2 8">2.7.1.21</ecNumber>
    </recommendedName>
</protein>
<keyword evidence="6 8" id="KW-0418">Kinase</keyword>
<feature type="binding site" evidence="8">
    <location>
        <position position="146"/>
    </location>
    <ligand>
        <name>Zn(2+)</name>
        <dbReference type="ChEBI" id="CHEBI:29105"/>
    </ligand>
</feature>
<dbReference type="Pfam" id="PF00265">
    <property type="entry name" value="TK"/>
    <property type="match status" value="1"/>
</dbReference>
<dbReference type="SUPFAM" id="SSF57716">
    <property type="entry name" value="Glucocorticoid receptor-like (DNA-binding domain)"/>
    <property type="match status" value="1"/>
</dbReference>
<accession>C5J7C4</accession>
<dbReference type="EMBL" id="FM864216">
    <property type="protein sequence ID" value="CAT05387.1"/>
    <property type="molecule type" value="Genomic_DNA"/>
</dbReference>
<gene>
    <name evidence="8 13" type="primary">tdk</name>
    <name evidence="13" type="ordered locus">MCJ_007010</name>
</gene>
<keyword evidence="5 8" id="KW-0547">Nucleotide-binding</keyword>
<dbReference type="Gene3D" id="3.40.50.300">
    <property type="entry name" value="P-loop containing nucleotide triphosphate hydrolases"/>
    <property type="match status" value="1"/>
</dbReference>
<dbReference type="PIRSF" id="PIRSF035805">
    <property type="entry name" value="TK_cell"/>
    <property type="match status" value="1"/>
</dbReference>
<dbReference type="HOGENOM" id="CLU_064400_3_0_14"/>
<comment type="subcellular location">
    <subcellularLocation>
        <location evidence="8">Cytoplasm</location>
    </subcellularLocation>
</comment>
<keyword evidence="8" id="KW-0963">Cytoplasm</keyword>
<keyword evidence="8" id="KW-0862">Zinc</keyword>
<dbReference type="HAMAP" id="MF_00124">
    <property type="entry name" value="Thymidine_kinase"/>
    <property type="match status" value="1"/>
</dbReference>
<dbReference type="GO" id="GO:0005829">
    <property type="term" value="C:cytosol"/>
    <property type="evidence" value="ECO:0007669"/>
    <property type="project" value="TreeGrafter"/>
</dbReference>
<feature type="binding site" evidence="8">
    <location>
        <begin position="89"/>
        <end position="92"/>
    </location>
    <ligand>
        <name>ATP</name>
        <dbReference type="ChEBI" id="CHEBI:30616"/>
    </ligand>
</feature>
<dbReference type="InterPro" id="IPR020633">
    <property type="entry name" value="Thymidine_kinase_CS"/>
</dbReference>